<dbReference type="PANTHER" id="PTHR46641">
    <property type="entry name" value="FMRFAMIDE RECEPTOR-RELATED"/>
    <property type="match status" value="1"/>
</dbReference>
<keyword evidence="2 5" id="KW-0812">Transmembrane</keyword>
<protein>
    <recommendedName>
        <fullName evidence="6">G-protein coupled receptors family 1 profile domain-containing protein</fullName>
    </recommendedName>
</protein>
<dbReference type="Proteomes" id="UP000663828">
    <property type="component" value="Unassembled WGS sequence"/>
</dbReference>
<accession>A0A815M459</accession>
<feature type="transmembrane region" description="Helical" evidence="5">
    <location>
        <begin position="95"/>
        <end position="114"/>
    </location>
</feature>
<evidence type="ECO:0000313" key="8">
    <source>
        <dbReference type="EMBL" id="CAF1517665.1"/>
    </source>
</evidence>
<dbReference type="SUPFAM" id="SSF81321">
    <property type="entry name" value="Family A G protein-coupled receptor-like"/>
    <property type="match status" value="1"/>
</dbReference>
<evidence type="ECO:0000256" key="5">
    <source>
        <dbReference type="SAM" id="Phobius"/>
    </source>
</evidence>
<organism evidence="7 10">
    <name type="scientific">Adineta ricciae</name>
    <name type="common">Rotifer</name>
    <dbReference type="NCBI Taxonomy" id="249248"/>
    <lineage>
        <taxon>Eukaryota</taxon>
        <taxon>Metazoa</taxon>
        <taxon>Spiralia</taxon>
        <taxon>Gnathifera</taxon>
        <taxon>Rotifera</taxon>
        <taxon>Eurotatoria</taxon>
        <taxon>Bdelloidea</taxon>
        <taxon>Adinetida</taxon>
        <taxon>Adinetidae</taxon>
        <taxon>Adineta</taxon>
    </lineage>
</organism>
<dbReference type="PROSITE" id="PS50262">
    <property type="entry name" value="G_PROTEIN_RECEP_F1_2"/>
    <property type="match status" value="1"/>
</dbReference>
<comment type="subcellular location">
    <subcellularLocation>
        <location evidence="1">Membrane</location>
    </subcellularLocation>
</comment>
<feature type="transmembrane region" description="Helical" evidence="5">
    <location>
        <begin position="230"/>
        <end position="249"/>
    </location>
</feature>
<dbReference type="EMBL" id="CAJNOJ010000365">
    <property type="protein sequence ID" value="CAF1418905.1"/>
    <property type="molecule type" value="Genomic_DNA"/>
</dbReference>
<feature type="transmembrane region" description="Helical" evidence="5">
    <location>
        <begin position="20"/>
        <end position="41"/>
    </location>
</feature>
<feature type="transmembrane region" description="Helical" evidence="5">
    <location>
        <begin position="179"/>
        <end position="203"/>
    </location>
</feature>
<dbReference type="EMBL" id="CAJNOR010004636">
    <property type="protein sequence ID" value="CAF1517665.1"/>
    <property type="molecule type" value="Genomic_DNA"/>
</dbReference>
<evidence type="ECO:0000256" key="4">
    <source>
        <dbReference type="ARBA" id="ARBA00023136"/>
    </source>
</evidence>
<gene>
    <name evidence="7" type="ORF">EDS130_LOCUS37310</name>
    <name evidence="8" type="ORF">XAT740_LOCUS40599</name>
</gene>
<dbReference type="GO" id="GO:0004930">
    <property type="term" value="F:G protein-coupled receptor activity"/>
    <property type="evidence" value="ECO:0007669"/>
    <property type="project" value="InterPro"/>
</dbReference>
<dbReference type="InterPro" id="IPR052954">
    <property type="entry name" value="GPCR-Ligand_Int"/>
</dbReference>
<sequence>MSNSTTYAERLGQIGLDIALYIDIITFIFGITGCIGNLLVFTSRRLRKSSAATYLLCTALSQLITILVCIQLRVFYDRSGSNLQNQSAVFCKFRYYVAIALPALASNYMMLAAFDRYISTSDNARIRAWNQTKVVNRLAIGTLVITLLMSIHIPILFSIFRNFCQIQPESVYTYIYGGYLIIVVILTPHILMFIFSVLTIFALRKSRQRVAPAIKDNRVSNRQRTLELKLIQIIVIQVFVSVVSSSLRFGSASYRTIIFVIIPPTVNAKAAQAFAERVGSSLYFLNYATSFYTSMIISQYFRKTFYERIRFFYRRYIGQVLQRNSSH</sequence>
<dbReference type="InterPro" id="IPR000276">
    <property type="entry name" value="GPCR_Rhodpsn"/>
</dbReference>
<reference evidence="7" key="1">
    <citation type="submission" date="2021-02" db="EMBL/GenBank/DDBJ databases">
        <authorList>
            <person name="Nowell W R."/>
        </authorList>
    </citation>
    <scope>NUCLEOTIDE SEQUENCE</scope>
</reference>
<keyword evidence="3 5" id="KW-1133">Transmembrane helix</keyword>
<keyword evidence="9" id="KW-1185">Reference proteome</keyword>
<dbReference type="AlphaFoldDB" id="A0A815M459"/>
<dbReference type="GO" id="GO:0016020">
    <property type="term" value="C:membrane"/>
    <property type="evidence" value="ECO:0007669"/>
    <property type="project" value="UniProtKB-SubCell"/>
</dbReference>
<evidence type="ECO:0000313" key="10">
    <source>
        <dbReference type="Proteomes" id="UP000663852"/>
    </source>
</evidence>
<feature type="domain" description="G-protein coupled receptors family 1 profile" evidence="6">
    <location>
        <begin position="33"/>
        <end position="243"/>
    </location>
</feature>
<proteinExistence type="predicted"/>
<keyword evidence="4 5" id="KW-0472">Membrane</keyword>
<comment type="caution">
    <text evidence="7">The sequence shown here is derived from an EMBL/GenBank/DDBJ whole genome shotgun (WGS) entry which is preliminary data.</text>
</comment>
<feature type="transmembrane region" description="Helical" evidence="5">
    <location>
        <begin position="53"/>
        <end position="75"/>
    </location>
</feature>
<feature type="transmembrane region" description="Helical" evidence="5">
    <location>
        <begin position="282"/>
        <end position="301"/>
    </location>
</feature>
<dbReference type="Pfam" id="PF00001">
    <property type="entry name" value="7tm_1"/>
    <property type="match status" value="1"/>
</dbReference>
<dbReference type="Proteomes" id="UP000663852">
    <property type="component" value="Unassembled WGS sequence"/>
</dbReference>
<dbReference type="Gene3D" id="1.20.1070.10">
    <property type="entry name" value="Rhodopsin 7-helix transmembrane proteins"/>
    <property type="match status" value="1"/>
</dbReference>
<name>A0A815M459_ADIRI</name>
<evidence type="ECO:0000256" key="3">
    <source>
        <dbReference type="ARBA" id="ARBA00022989"/>
    </source>
</evidence>
<evidence type="ECO:0000313" key="7">
    <source>
        <dbReference type="EMBL" id="CAF1418905.1"/>
    </source>
</evidence>
<evidence type="ECO:0000259" key="6">
    <source>
        <dbReference type="PROSITE" id="PS50262"/>
    </source>
</evidence>
<dbReference type="InterPro" id="IPR017452">
    <property type="entry name" value="GPCR_Rhodpsn_7TM"/>
</dbReference>
<evidence type="ECO:0000313" key="9">
    <source>
        <dbReference type="Proteomes" id="UP000663828"/>
    </source>
</evidence>
<evidence type="ECO:0000256" key="2">
    <source>
        <dbReference type="ARBA" id="ARBA00022692"/>
    </source>
</evidence>
<evidence type="ECO:0000256" key="1">
    <source>
        <dbReference type="ARBA" id="ARBA00004370"/>
    </source>
</evidence>
<feature type="transmembrane region" description="Helical" evidence="5">
    <location>
        <begin position="134"/>
        <end position="159"/>
    </location>
</feature>
<dbReference type="PANTHER" id="PTHR46641:SF2">
    <property type="entry name" value="FMRFAMIDE RECEPTOR"/>
    <property type="match status" value="1"/>
</dbReference>